<dbReference type="InterPro" id="IPR013087">
    <property type="entry name" value="Znf_C2H2_type"/>
</dbReference>
<dbReference type="Gene3D" id="3.30.160.60">
    <property type="entry name" value="Classic Zinc Finger"/>
    <property type="match status" value="2"/>
</dbReference>
<dbReference type="FunFam" id="3.30.160.60:FF:000690">
    <property type="entry name" value="Zinc finger protein 354C"/>
    <property type="match status" value="1"/>
</dbReference>
<keyword evidence="9" id="KW-0539">Nucleus</keyword>
<protein>
    <recommendedName>
        <fullName evidence="11">C2H2-type domain-containing protein</fullName>
    </recommendedName>
</protein>
<evidence type="ECO:0000256" key="7">
    <source>
        <dbReference type="ARBA" id="ARBA00023015"/>
    </source>
</evidence>
<keyword evidence="4" id="KW-0677">Repeat</keyword>
<dbReference type="AlphaFoldDB" id="A0A8E2J2H1"/>
<dbReference type="GO" id="GO:0000785">
    <property type="term" value="C:chromatin"/>
    <property type="evidence" value="ECO:0007669"/>
    <property type="project" value="TreeGrafter"/>
</dbReference>
<dbReference type="Proteomes" id="UP000250043">
    <property type="component" value="Unassembled WGS sequence"/>
</dbReference>
<sequence>MSRQHLAPSVTLPSIHEVLPGYLALRTNPQVNCTRTFENRDTKEADVDVRGAQALDGSHSGLRVLEVPVASQGHALRADKGVTYMPHIIQDSLRCEMHLHHDSPGMSPSPQNVRRGSENEKKYVCAWCTKRFDRPSSLTIHIKTHTGEKPYMCPYPDCGRKFNVSSNMRRHYRNHSSSVSRHWNIPPFRDIYQTTGSDIAFCSGFAAPPGAYSSTPTSVLDVYSVASPEDNSHQEDHMAQRL</sequence>
<dbReference type="OrthoDB" id="6077919at2759"/>
<dbReference type="GO" id="GO:0005667">
    <property type="term" value="C:transcription regulator complex"/>
    <property type="evidence" value="ECO:0007669"/>
    <property type="project" value="TreeGrafter"/>
</dbReference>
<gene>
    <name evidence="12" type="ORF">OBBRIDRAFT_771959</name>
</gene>
<comment type="subcellular location">
    <subcellularLocation>
        <location evidence="1">Nucleus</location>
    </subcellularLocation>
</comment>
<evidence type="ECO:0000256" key="6">
    <source>
        <dbReference type="ARBA" id="ARBA00022833"/>
    </source>
</evidence>
<keyword evidence="5 10" id="KW-0863">Zinc-finger</keyword>
<evidence type="ECO:0000256" key="9">
    <source>
        <dbReference type="ARBA" id="ARBA00023242"/>
    </source>
</evidence>
<dbReference type="GO" id="GO:0000978">
    <property type="term" value="F:RNA polymerase II cis-regulatory region sequence-specific DNA binding"/>
    <property type="evidence" value="ECO:0007669"/>
    <property type="project" value="TreeGrafter"/>
</dbReference>
<dbReference type="FunFam" id="3.30.160.60:FF:000193">
    <property type="entry name" value="Zinc finger protein 300"/>
    <property type="match status" value="1"/>
</dbReference>
<accession>A0A8E2J2H1</accession>
<comment type="similarity">
    <text evidence="2">Belongs to the krueppel C2H2-type zinc-finger protein family.</text>
</comment>
<evidence type="ECO:0000313" key="13">
    <source>
        <dbReference type="Proteomes" id="UP000250043"/>
    </source>
</evidence>
<dbReference type="SMART" id="SM00355">
    <property type="entry name" value="ZnF_C2H2"/>
    <property type="match status" value="2"/>
</dbReference>
<dbReference type="GO" id="GO:0008270">
    <property type="term" value="F:zinc ion binding"/>
    <property type="evidence" value="ECO:0007669"/>
    <property type="project" value="UniProtKB-KW"/>
</dbReference>
<evidence type="ECO:0000256" key="10">
    <source>
        <dbReference type="PROSITE-ProRule" id="PRU00042"/>
    </source>
</evidence>
<dbReference type="EMBL" id="KV722357">
    <property type="protein sequence ID" value="OCH93291.1"/>
    <property type="molecule type" value="Genomic_DNA"/>
</dbReference>
<dbReference type="GO" id="GO:0031519">
    <property type="term" value="C:PcG protein complex"/>
    <property type="evidence" value="ECO:0007669"/>
    <property type="project" value="TreeGrafter"/>
</dbReference>
<evidence type="ECO:0000256" key="3">
    <source>
        <dbReference type="ARBA" id="ARBA00022723"/>
    </source>
</evidence>
<dbReference type="PROSITE" id="PS00028">
    <property type="entry name" value="ZINC_FINGER_C2H2_1"/>
    <property type="match status" value="2"/>
</dbReference>
<evidence type="ECO:0000256" key="1">
    <source>
        <dbReference type="ARBA" id="ARBA00004123"/>
    </source>
</evidence>
<evidence type="ECO:0000256" key="5">
    <source>
        <dbReference type="ARBA" id="ARBA00022771"/>
    </source>
</evidence>
<dbReference type="Pfam" id="PF00096">
    <property type="entry name" value="zf-C2H2"/>
    <property type="match status" value="2"/>
</dbReference>
<name>A0A8E2J2H1_9APHY</name>
<keyword evidence="7" id="KW-0805">Transcription regulation</keyword>
<dbReference type="PROSITE" id="PS50157">
    <property type="entry name" value="ZINC_FINGER_C2H2_2"/>
    <property type="match status" value="2"/>
</dbReference>
<evidence type="ECO:0000313" key="12">
    <source>
        <dbReference type="EMBL" id="OCH93291.1"/>
    </source>
</evidence>
<organism evidence="12 13">
    <name type="scientific">Obba rivulosa</name>
    <dbReference type="NCBI Taxonomy" id="1052685"/>
    <lineage>
        <taxon>Eukaryota</taxon>
        <taxon>Fungi</taxon>
        <taxon>Dikarya</taxon>
        <taxon>Basidiomycota</taxon>
        <taxon>Agaricomycotina</taxon>
        <taxon>Agaricomycetes</taxon>
        <taxon>Polyporales</taxon>
        <taxon>Gelatoporiaceae</taxon>
        <taxon>Obba</taxon>
    </lineage>
</organism>
<dbReference type="PANTHER" id="PTHR14003">
    <property type="entry name" value="TRANSCRIPTIONAL REPRESSOR PROTEIN YY"/>
    <property type="match status" value="1"/>
</dbReference>
<feature type="domain" description="C2H2-type" evidence="11">
    <location>
        <begin position="123"/>
        <end position="150"/>
    </location>
</feature>
<evidence type="ECO:0000259" key="11">
    <source>
        <dbReference type="PROSITE" id="PS50157"/>
    </source>
</evidence>
<evidence type="ECO:0000256" key="2">
    <source>
        <dbReference type="ARBA" id="ARBA00006991"/>
    </source>
</evidence>
<dbReference type="GO" id="GO:0000981">
    <property type="term" value="F:DNA-binding transcription factor activity, RNA polymerase II-specific"/>
    <property type="evidence" value="ECO:0007669"/>
    <property type="project" value="TreeGrafter"/>
</dbReference>
<keyword evidence="13" id="KW-1185">Reference proteome</keyword>
<dbReference type="SUPFAM" id="SSF57667">
    <property type="entry name" value="beta-beta-alpha zinc fingers"/>
    <property type="match status" value="1"/>
</dbReference>
<proteinExistence type="inferred from homology"/>
<feature type="domain" description="C2H2-type" evidence="11">
    <location>
        <begin position="151"/>
        <end position="180"/>
    </location>
</feature>
<dbReference type="InterPro" id="IPR036236">
    <property type="entry name" value="Znf_C2H2_sf"/>
</dbReference>
<keyword evidence="6" id="KW-0862">Zinc</keyword>
<keyword evidence="8" id="KW-0804">Transcription</keyword>
<keyword evidence="3" id="KW-0479">Metal-binding</keyword>
<evidence type="ECO:0000256" key="8">
    <source>
        <dbReference type="ARBA" id="ARBA00023163"/>
    </source>
</evidence>
<dbReference type="PANTHER" id="PTHR14003:SF19">
    <property type="entry name" value="YY2 TRANSCRIPTION FACTOR"/>
    <property type="match status" value="1"/>
</dbReference>
<reference evidence="12 13" key="1">
    <citation type="submission" date="2016-07" db="EMBL/GenBank/DDBJ databases">
        <title>Draft genome of the white-rot fungus Obba rivulosa 3A-2.</title>
        <authorList>
            <consortium name="DOE Joint Genome Institute"/>
            <person name="Miettinen O."/>
            <person name="Riley R."/>
            <person name="Acob R."/>
            <person name="Barry K."/>
            <person name="Cullen D."/>
            <person name="De Vries R."/>
            <person name="Hainaut M."/>
            <person name="Hatakka A."/>
            <person name="Henrissat B."/>
            <person name="Hilden K."/>
            <person name="Kuo R."/>
            <person name="Labutti K."/>
            <person name="Lipzen A."/>
            <person name="Makela M.R."/>
            <person name="Sandor L."/>
            <person name="Spatafora J.W."/>
            <person name="Grigoriev I.V."/>
            <person name="Hibbett D.S."/>
        </authorList>
    </citation>
    <scope>NUCLEOTIDE SEQUENCE [LARGE SCALE GENOMIC DNA]</scope>
    <source>
        <strain evidence="12 13">3A-2</strain>
    </source>
</reference>
<evidence type="ECO:0000256" key="4">
    <source>
        <dbReference type="ARBA" id="ARBA00022737"/>
    </source>
</evidence>